<dbReference type="SUPFAM" id="SSF48403">
    <property type="entry name" value="Ankyrin repeat"/>
    <property type="match status" value="1"/>
</dbReference>
<name>A0A8C5H2E1_GOUWI</name>
<dbReference type="Pfam" id="PF00651">
    <property type="entry name" value="BTB"/>
    <property type="match status" value="1"/>
</dbReference>
<evidence type="ECO:0000256" key="1">
    <source>
        <dbReference type="ARBA" id="ARBA00022737"/>
    </source>
</evidence>
<dbReference type="PANTHER" id="PTHR46071">
    <property type="entry name" value="ANKYRIN REPEAT AND BTB/POZ DOMAIN-CONTAINING"/>
    <property type="match status" value="1"/>
</dbReference>
<dbReference type="InterPro" id="IPR036770">
    <property type="entry name" value="Ankyrin_rpt-contain_sf"/>
</dbReference>
<dbReference type="PROSITE" id="PS50297">
    <property type="entry name" value="ANK_REP_REGION"/>
    <property type="match status" value="3"/>
</dbReference>
<feature type="repeat" description="ANK" evidence="3">
    <location>
        <begin position="531"/>
        <end position="563"/>
    </location>
</feature>
<dbReference type="AlphaFoldDB" id="A0A8C5H2E1"/>
<evidence type="ECO:0000313" key="6">
    <source>
        <dbReference type="Proteomes" id="UP000694680"/>
    </source>
</evidence>
<dbReference type="Gene3D" id="1.10.20.10">
    <property type="entry name" value="Histone, subunit A"/>
    <property type="match status" value="1"/>
</dbReference>
<dbReference type="SUPFAM" id="SSF47113">
    <property type="entry name" value="Histone-fold"/>
    <property type="match status" value="1"/>
</dbReference>
<dbReference type="SUPFAM" id="SSF54695">
    <property type="entry name" value="POZ domain"/>
    <property type="match status" value="1"/>
</dbReference>
<dbReference type="Gene3D" id="1.25.40.20">
    <property type="entry name" value="Ankyrin repeat-containing domain"/>
    <property type="match status" value="1"/>
</dbReference>
<dbReference type="PROSITE" id="PS50097">
    <property type="entry name" value="BTB"/>
    <property type="match status" value="1"/>
</dbReference>
<keyword evidence="2 3" id="KW-0040">ANK repeat</keyword>
<dbReference type="InterPro" id="IPR002110">
    <property type="entry name" value="Ankyrin_rpt"/>
</dbReference>
<evidence type="ECO:0000256" key="3">
    <source>
        <dbReference type="PROSITE-ProRule" id="PRU00023"/>
    </source>
</evidence>
<dbReference type="InterPro" id="IPR009072">
    <property type="entry name" value="Histone-fold"/>
</dbReference>
<evidence type="ECO:0000256" key="2">
    <source>
        <dbReference type="ARBA" id="ARBA00023043"/>
    </source>
</evidence>
<dbReference type="Gene3D" id="3.30.710.10">
    <property type="entry name" value="Potassium Channel Kv1.1, Chain A"/>
    <property type="match status" value="1"/>
</dbReference>
<dbReference type="InterPro" id="IPR000210">
    <property type="entry name" value="BTB/POZ_dom"/>
</dbReference>
<dbReference type="FunFam" id="3.30.710.10:FF:000030">
    <property type="entry name" value="Ankyrin repeat and BTB/POZ domain-containing protein BTBD11"/>
    <property type="match status" value="1"/>
</dbReference>
<dbReference type="SMART" id="SM00248">
    <property type="entry name" value="ANK"/>
    <property type="match status" value="4"/>
</dbReference>
<keyword evidence="1" id="KW-0677">Repeat</keyword>
<dbReference type="SMART" id="SM00225">
    <property type="entry name" value="BTB"/>
    <property type="match status" value="1"/>
</dbReference>
<proteinExistence type="predicted"/>
<dbReference type="InterPro" id="IPR059008">
    <property type="entry name" value="ABTB2/3_histone"/>
</dbReference>
<evidence type="ECO:0000313" key="5">
    <source>
        <dbReference type="Ensembl" id="ENSGWIP00000038214.1"/>
    </source>
</evidence>
<dbReference type="Proteomes" id="UP000694680">
    <property type="component" value="Chromosome 6"/>
</dbReference>
<organism evidence="5 6">
    <name type="scientific">Gouania willdenowi</name>
    <name type="common">Blunt-snouted clingfish</name>
    <name type="synonym">Lepadogaster willdenowi</name>
    <dbReference type="NCBI Taxonomy" id="441366"/>
    <lineage>
        <taxon>Eukaryota</taxon>
        <taxon>Metazoa</taxon>
        <taxon>Chordata</taxon>
        <taxon>Craniata</taxon>
        <taxon>Vertebrata</taxon>
        <taxon>Euteleostomi</taxon>
        <taxon>Actinopterygii</taxon>
        <taxon>Neopterygii</taxon>
        <taxon>Teleostei</taxon>
        <taxon>Neoteleostei</taxon>
        <taxon>Acanthomorphata</taxon>
        <taxon>Ovalentaria</taxon>
        <taxon>Blenniimorphae</taxon>
        <taxon>Blenniiformes</taxon>
        <taxon>Gobiesocoidei</taxon>
        <taxon>Gobiesocidae</taxon>
        <taxon>Gobiesocinae</taxon>
        <taxon>Gouania</taxon>
    </lineage>
</organism>
<dbReference type="PROSITE" id="PS50088">
    <property type="entry name" value="ANK_REPEAT"/>
    <property type="match status" value="3"/>
</dbReference>
<dbReference type="Pfam" id="PF12796">
    <property type="entry name" value="Ank_2"/>
    <property type="match status" value="2"/>
</dbReference>
<feature type="repeat" description="ANK" evidence="3">
    <location>
        <begin position="577"/>
        <end position="609"/>
    </location>
</feature>
<dbReference type="FunFam" id="1.25.40.20:FF:000045">
    <property type="entry name" value="Ankyrin repeat and BTB/POZ domain-containing protein 2"/>
    <property type="match status" value="1"/>
</dbReference>
<keyword evidence="6" id="KW-1185">Reference proteome</keyword>
<dbReference type="Ensembl" id="ENSGWIT00000041601.1">
    <property type="protein sequence ID" value="ENSGWIP00000038214.1"/>
    <property type="gene ID" value="ENSGWIG00000018838.1"/>
</dbReference>
<dbReference type="Pfam" id="PF26281">
    <property type="entry name" value="Histone_ABTB"/>
    <property type="match status" value="1"/>
</dbReference>
<dbReference type="InterPro" id="IPR011333">
    <property type="entry name" value="SKP1/BTB/POZ_sf"/>
</dbReference>
<reference evidence="5" key="1">
    <citation type="submission" date="2020-06" db="EMBL/GenBank/DDBJ databases">
        <authorList>
            <consortium name="Wellcome Sanger Institute Data Sharing"/>
        </authorList>
    </citation>
    <scope>NUCLEOTIDE SEQUENCE [LARGE SCALE GENOMIC DNA]</scope>
</reference>
<gene>
    <name evidence="5" type="primary">btbd11b</name>
</gene>
<dbReference type="GO" id="GO:0046982">
    <property type="term" value="F:protein heterodimerization activity"/>
    <property type="evidence" value="ECO:0007669"/>
    <property type="project" value="InterPro"/>
</dbReference>
<reference evidence="5" key="3">
    <citation type="submission" date="2025-09" db="UniProtKB">
        <authorList>
            <consortium name="Ensembl"/>
        </authorList>
    </citation>
    <scope>IDENTIFICATION</scope>
</reference>
<feature type="repeat" description="ANK" evidence="3">
    <location>
        <begin position="615"/>
        <end position="641"/>
    </location>
</feature>
<evidence type="ECO:0000259" key="4">
    <source>
        <dbReference type="PROSITE" id="PS50097"/>
    </source>
</evidence>
<sequence length="1032" mass="114916">TARSGPAPLSRTLEDLTLDSGYGGAADSFRSSSASLCCSEAHGGNYWHLTDSMHSRHNSLDTVNTVLVEDAEILECTGQCAKLPELEDVPWSLGEVASALTKDEEMSLPTPPQDVLLRLSVLVSRVLVRVAKEAQRLSLRYAKCTKYEIQSAMKMVLTWSVSTSCISAALGALSLYNMSTEEEKFSRGKSVRCGLIFTVGKFFRWMVDSRVAVRIHEHAAIYLAACMESLFREVYARVLRSADWLAAAPAEGGGSSPPTRSWGVWEAEGSDMQRRASSFSATYGLLPVGVCAARSHLEKLLQCVLSLPEGLNLQREQQPQPQRLGKGGEGNAYSQAELRSVEQCLLATRVGSVSELSDLVSRAMHHLQPLYMKNQSNGTPMHQKSSMIYWAPEAIYTLCYFMHCPHMEWENPNVEPSRVTLQTERPFLVLPPLMEWVRVAVVHTEHRRSFSVDSDDVRQAARLLLPGVDCEPRQLRTDDCFCASRKLDATSAEAKFLQDLGFRMLSCGRTDLVKQAVNLLGPDGINSMSEQGMTPLMYACVRGDEAMVQMLLDAGAEINSEVPNSVHKHPSVFPETRQATPLTFAVLHGHVPVVQLLLDAKANVEGSLQDGMENYTETPLQLAAAAGNFELVSLLLERGADPMVGTMYRNGISTAPQGDMNSFSLAAAHGHRNVFRKLLSHSEKGKGDVLSLEEILAEGSELEGKSSSQMDLIRSGKTKLKALREAMYHSSEHGHVDITIDIRSLGVPWTLHTWLESLRTCFHQHRRPLIQGLLKEFSCIEEEEYTEELITHGLPLMFQILRASKNEVISQQLSAIFTQCYGPYPIPKLAEIKRKQSSRLDPHFLNNKEMSDVTFLVEGKPFYAHKVLLFTASNRFKSLLANRPCGENTCIEISNVKYHIFQLVMQYLYCGGAEALHIRNTDVMELLSASKFFQLEALQRHCEIICTKNINTETCVELYSHTKFLDAPDLASYIEGYFLKNMVILIEMEPFKQLLYDAPPESPGCEILQDLEKTLAVRIRSIHLSSSKGSIV</sequence>
<feature type="domain" description="BTB" evidence="4">
    <location>
        <begin position="851"/>
        <end position="917"/>
    </location>
</feature>
<reference evidence="5" key="2">
    <citation type="submission" date="2025-08" db="UniProtKB">
        <authorList>
            <consortium name="Ensembl"/>
        </authorList>
    </citation>
    <scope>IDENTIFICATION</scope>
</reference>
<dbReference type="PANTHER" id="PTHR46071:SF1">
    <property type="entry name" value="ANKYRIN REPEAT AND BTB_POZ DOMAIN-CONTAINING PROTEIN 3"/>
    <property type="match status" value="1"/>
</dbReference>
<accession>A0A8C5H2E1</accession>
<protein>
    <submittedName>
        <fullName evidence="5">Ankyrin repeat and BTB/POZ domain-containing protein BTBD11-B-like</fullName>
    </submittedName>
</protein>
<dbReference type="InterPro" id="IPR052089">
    <property type="entry name" value="Ankyrin-BTB/POZ_domain"/>
</dbReference>